<keyword evidence="3" id="KW-0408">Iron</keyword>
<evidence type="ECO:0000256" key="3">
    <source>
        <dbReference type="ARBA" id="ARBA00023004"/>
    </source>
</evidence>
<dbReference type="InterPro" id="IPR001128">
    <property type="entry name" value="Cyt_P450"/>
</dbReference>
<dbReference type="SUPFAM" id="SSF48264">
    <property type="entry name" value="Cytochrome P450"/>
    <property type="match status" value="2"/>
</dbReference>
<gene>
    <name evidence="4" type="ORF">RJ641_009095</name>
</gene>
<sequence length="524" mass="59431">MDQQELLQQHVQQAPKTHTFDPFVVCLVFLALLLIPKLKGIASNVKLPPSPPKLPLIGNLHQLRSSPNHTLGVLSKKYGPLMLLHFGQTPTLVVSSPEVAMDIMKTHDMTFANRHQSVAANTFFYGCKELAFSPYGEYWRELKRLCVSELLSSKRTESFQFIREEETANLIEKIREACVEKVPVNLSELIISTANNIICRCVLGKKYEGDEAGTGFGQVSLKAMDLMLAFSFREFFPFIGWMDNFTGYNRKLKEIFNEMDGFLEQVVKKHENNIIKNEQSEKKNFDSMDQHQLLQQHVQPVLKTPTFDPFVVCLVFLAVLLIPKLKGMASNVKLPPSPQKLPLVGNLHQLGSSPNHSLGKYGPLMLLHIGQTPTVVVSSPETAMDIMKTHDVTFANKHQSVAANTFFYGCKDLSFSPYGDEEGARFGQASLKAMDLMLAFSFREFFPSIGWMDNFTGYNWKMKEIFKEMDGFLDQEIKMHENNMIKSEQSEKKNFVEILLRLEKDGDLSFELTREGIKGLILNS</sequence>
<dbReference type="GO" id="GO:0020037">
    <property type="term" value="F:heme binding"/>
    <property type="evidence" value="ECO:0007669"/>
    <property type="project" value="InterPro"/>
</dbReference>
<name>A0AAN8V4I3_9MAGN</name>
<dbReference type="AlphaFoldDB" id="A0AAN8V4I3"/>
<dbReference type="PRINTS" id="PR00463">
    <property type="entry name" value="EP450I"/>
</dbReference>
<reference evidence="4 5" key="1">
    <citation type="submission" date="2023-12" db="EMBL/GenBank/DDBJ databases">
        <title>A high-quality genome assembly for Dillenia turbinata (Dilleniales).</title>
        <authorList>
            <person name="Chanderbali A."/>
        </authorList>
    </citation>
    <scope>NUCLEOTIDE SEQUENCE [LARGE SCALE GENOMIC DNA]</scope>
    <source>
        <strain evidence="4">LSX21</strain>
        <tissue evidence="4">Leaf</tissue>
    </source>
</reference>
<dbReference type="PANTHER" id="PTHR47955:SF18">
    <property type="entry name" value="CYTOCHROME P450 71A1-LIKE"/>
    <property type="match status" value="1"/>
</dbReference>
<dbReference type="GO" id="GO:0016705">
    <property type="term" value="F:oxidoreductase activity, acting on paired donors, with incorporation or reduction of molecular oxygen"/>
    <property type="evidence" value="ECO:0007669"/>
    <property type="project" value="InterPro"/>
</dbReference>
<keyword evidence="5" id="KW-1185">Reference proteome</keyword>
<evidence type="ECO:0000313" key="4">
    <source>
        <dbReference type="EMBL" id="KAK6924769.1"/>
    </source>
</evidence>
<dbReference type="Gene3D" id="1.10.630.10">
    <property type="entry name" value="Cytochrome P450"/>
    <property type="match status" value="3"/>
</dbReference>
<comment type="similarity">
    <text evidence="1">Belongs to the cytochrome P450 family.</text>
</comment>
<dbReference type="PANTHER" id="PTHR47955">
    <property type="entry name" value="CYTOCHROME P450 FAMILY 71 PROTEIN"/>
    <property type="match status" value="1"/>
</dbReference>
<proteinExistence type="inferred from homology"/>
<evidence type="ECO:0000256" key="1">
    <source>
        <dbReference type="ARBA" id="ARBA00010617"/>
    </source>
</evidence>
<keyword evidence="2" id="KW-0479">Metal-binding</keyword>
<organism evidence="4 5">
    <name type="scientific">Dillenia turbinata</name>
    <dbReference type="NCBI Taxonomy" id="194707"/>
    <lineage>
        <taxon>Eukaryota</taxon>
        <taxon>Viridiplantae</taxon>
        <taxon>Streptophyta</taxon>
        <taxon>Embryophyta</taxon>
        <taxon>Tracheophyta</taxon>
        <taxon>Spermatophyta</taxon>
        <taxon>Magnoliopsida</taxon>
        <taxon>eudicotyledons</taxon>
        <taxon>Gunneridae</taxon>
        <taxon>Pentapetalae</taxon>
        <taxon>Dilleniales</taxon>
        <taxon>Dilleniaceae</taxon>
        <taxon>Dillenia</taxon>
    </lineage>
</organism>
<comment type="caution">
    <text evidence="4">The sequence shown here is derived from an EMBL/GenBank/DDBJ whole genome shotgun (WGS) entry which is preliminary data.</text>
</comment>
<dbReference type="Pfam" id="PF00067">
    <property type="entry name" value="p450"/>
    <property type="match status" value="2"/>
</dbReference>
<dbReference type="GO" id="GO:0005506">
    <property type="term" value="F:iron ion binding"/>
    <property type="evidence" value="ECO:0007669"/>
    <property type="project" value="InterPro"/>
</dbReference>
<dbReference type="Proteomes" id="UP001370490">
    <property type="component" value="Unassembled WGS sequence"/>
</dbReference>
<dbReference type="InterPro" id="IPR002401">
    <property type="entry name" value="Cyt_P450_E_grp-I"/>
</dbReference>
<evidence type="ECO:0000313" key="5">
    <source>
        <dbReference type="Proteomes" id="UP001370490"/>
    </source>
</evidence>
<protein>
    <submittedName>
        <fullName evidence="4">Cytochrome P450</fullName>
    </submittedName>
</protein>
<dbReference type="InterPro" id="IPR036396">
    <property type="entry name" value="Cyt_P450_sf"/>
</dbReference>
<evidence type="ECO:0000256" key="2">
    <source>
        <dbReference type="ARBA" id="ARBA00022723"/>
    </source>
</evidence>
<dbReference type="EMBL" id="JBAMMX010000016">
    <property type="protein sequence ID" value="KAK6924769.1"/>
    <property type="molecule type" value="Genomic_DNA"/>
</dbReference>
<dbReference type="GO" id="GO:0004497">
    <property type="term" value="F:monooxygenase activity"/>
    <property type="evidence" value="ECO:0007669"/>
    <property type="project" value="InterPro"/>
</dbReference>
<accession>A0AAN8V4I3</accession>